<evidence type="ECO:0000313" key="2">
    <source>
        <dbReference type="Proteomes" id="UP000315017"/>
    </source>
</evidence>
<reference evidence="1 2" key="1">
    <citation type="submission" date="2019-02" db="EMBL/GenBank/DDBJ databases">
        <title>Deep-cultivation of Planctomycetes and their phenomic and genomic characterization uncovers novel biology.</title>
        <authorList>
            <person name="Wiegand S."/>
            <person name="Jogler M."/>
            <person name="Boedeker C."/>
            <person name="Pinto D."/>
            <person name="Vollmers J."/>
            <person name="Rivas-Marin E."/>
            <person name="Kohn T."/>
            <person name="Peeters S.H."/>
            <person name="Heuer A."/>
            <person name="Rast P."/>
            <person name="Oberbeckmann S."/>
            <person name="Bunk B."/>
            <person name="Jeske O."/>
            <person name="Meyerdierks A."/>
            <person name="Storesund J.E."/>
            <person name="Kallscheuer N."/>
            <person name="Luecker S."/>
            <person name="Lage O.M."/>
            <person name="Pohl T."/>
            <person name="Merkel B.J."/>
            <person name="Hornburger P."/>
            <person name="Mueller R.-W."/>
            <person name="Bruemmer F."/>
            <person name="Labrenz M."/>
            <person name="Spormann A.M."/>
            <person name="Op den Camp H."/>
            <person name="Overmann J."/>
            <person name="Amann R."/>
            <person name="Jetten M.S.M."/>
            <person name="Mascher T."/>
            <person name="Medema M.H."/>
            <person name="Devos D.P."/>
            <person name="Kaster A.-K."/>
            <person name="Ovreas L."/>
            <person name="Rohde M."/>
            <person name="Galperin M.Y."/>
            <person name="Jogler C."/>
        </authorList>
    </citation>
    <scope>NUCLEOTIDE SEQUENCE [LARGE SCALE GENOMIC DNA]</scope>
    <source>
        <strain evidence="1 2">ETA_A8</strain>
    </source>
</reference>
<gene>
    <name evidence="1" type="ORF">ETAA8_03970</name>
</gene>
<dbReference type="EMBL" id="CP036274">
    <property type="protein sequence ID" value="QDU25332.1"/>
    <property type="molecule type" value="Genomic_DNA"/>
</dbReference>
<accession>A0A517Y5D4</accession>
<keyword evidence="2" id="KW-1185">Reference proteome</keyword>
<organism evidence="1 2">
    <name type="scientific">Anatilimnocola aggregata</name>
    <dbReference type="NCBI Taxonomy" id="2528021"/>
    <lineage>
        <taxon>Bacteria</taxon>
        <taxon>Pseudomonadati</taxon>
        <taxon>Planctomycetota</taxon>
        <taxon>Planctomycetia</taxon>
        <taxon>Pirellulales</taxon>
        <taxon>Pirellulaceae</taxon>
        <taxon>Anatilimnocola</taxon>
    </lineage>
</organism>
<dbReference type="PANTHER" id="PTHR38471:SF2">
    <property type="entry name" value="FOUR HELIX BUNDLE PROTEIN"/>
    <property type="match status" value="1"/>
</dbReference>
<dbReference type="AlphaFoldDB" id="A0A517Y5D4"/>
<dbReference type="OrthoDB" id="276165at2"/>
<dbReference type="KEGG" id="aagg:ETAA8_03970"/>
<dbReference type="InterPro" id="IPR036583">
    <property type="entry name" value="23S_rRNA_IVS_sf"/>
</dbReference>
<proteinExistence type="predicted"/>
<dbReference type="InterPro" id="IPR012657">
    <property type="entry name" value="23S_rRNA-intervening_sequence"/>
</dbReference>
<dbReference type="Pfam" id="PF05635">
    <property type="entry name" value="23S_rRNA_IVP"/>
    <property type="match status" value="1"/>
</dbReference>
<dbReference type="PANTHER" id="PTHR38471">
    <property type="entry name" value="FOUR HELIX BUNDLE PROTEIN"/>
    <property type="match status" value="1"/>
</dbReference>
<evidence type="ECO:0008006" key="3">
    <source>
        <dbReference type="Google" id="ProtNLM"/>
    </source>
</evidence>
<dbReference type="SUPFAM" id="SSF158446">
    <property type="entry name" value="IVS-encoded protein-like"/>
    <property type="match status" value="1"/>
</dbReference>
<name>A0A517Y5D4_9BACT</name>
<evidence type="ECO:0000313" key="1">
    <source>
        <dbReference type="EMBL" id="QDU25332.1"/>
    </source>
</evidence>
<dbReference type="Proteomes" id="UP000315017">
    <property type="component" value="Chromosome"/>
</dbReference>
<dbReference type="NCBIfam" id="TIGR02436">
    <property type="entry name" value="four helix bundle protein"/>
    <property type="match status" value="1"/>
</dbReference>
<dbReference type="RefSeq" id="WP_145084106.1">
    <property type="nucleotide sequence ID" value="NZ_CP036274.1"/>
</dbReference>
<sequence length="123" mass="13794">MAAIRSYRDLIVWQEAISLAKSVYKLSANFPRREVYGLTSQIRRASISIPSNIAEGLARNSTREYLRFVSIALGSLAELETQLCLSVELEFCTQQQVDPVLKIAEILGRRIHALQSSLNAKVE</sequence>
<dbReference type="CDD" id="cd16377">
    <property type="entry name" value="23S_rRNA_IVP_like"/>
    <property type="match status" value="1"/>
</dbReference>
<dbReference type="Gene3D" id="1.20.1440.60">
    <property type="entry name" value="23S rRNA-intervening sequence"/>
    <property type="match status" value="1"/>
</dbReference>
<dbReference type="NCBIfam" id="NF008911">
    <property type="entry name" value="PRK12275.1-2"/>
    <property type="match status" value="1"/>
</dbReference>
<protein>
    <recommendedName>
        <fullName evidence="3">Four helix bundle protein</fullName>
    </recommendedName>
</protein>